<dbReference type="Proteomes" id="UP001500635">
    <property type="component" value="Unassembled WGS sequence"/>
</dbReference>
<dbReference type="Gene3D" id="1.10.260.40">
    <property type="entry name" value="lambda repressor-like DNA-binding domains"/>
    <property type="match status" value="1"/>
</dbReference>
<comment type="caution">
    <text evidence="6">The sequence shown here is derived from an EMBL/GenBank/DDBJ whole genome shotgun (WGS) entry which is preliminary data.</text>
</comment>
<dbReference type="Pfam" id="PF00356">
    <property type="entry name" value="LacI"/>
    <property type="match status" value="1"/>
</dbReference>
<dbReference type="SMART" id="SM00354">
    <property type="entry name" value="HTH_LACI"/>
    <property type="match status" value="1"/>
</dbReference>
<keyword evidence="1" id="KW-0678">Repressor</keyword>
<keyword evidence="7" id="KW-1185">Reference proteome</keyword>
<proteinExistence type="predicted"/>
<dbReference type="GO" id="GO:0003677">
    <property type="term" value="F:DNA binding"/>
    <property type="evidence" value="ECO:0007669"/>
    <property type="project" value="UniProtKB-KW"/>
</dbReference>
<dbReference type="CDD" id="cd06288">
    <property type="entry name" value="PBP1_sucrose_transcription_regulator"/>
    <property type="match status" value="1"/>
</dbReference>
<dbReference type="Pfam" id="PF13377">
    <property type="entry name" value="Peripla_BP_3"/>
    <property type="match status" value="1"/>
</dbReference>
<accession>A0ABP8JT56</accession>
<evidence type="ECO:0000313" key="6">
    <source>
        <dbReference type="EMBL" id="GAA4395408.1"/>
    </source>
</evidence>
<dbReference type="SUPFAM" id="SSF47413">
    <property type="entry name" value="lambda repressor-like DNA-binding domains"/>
    <property type="match status" value="1"/>
</dbReference>
<evidence type="ECO:0000313" key="7">
    <source>
        <dbReference type="Proteomes" id="UP001500635"/>
    </source>
</evidence>
<evidence type="ECO:0000256" key="4">
    <source>
        <dbReference type="ARBA" id="ARBA00023163"/>
    </source>
</evidence>
<keyword evidence="2" id="KW-0805">Transcription regulation</keyword>
<dbReference type="InterPro" id="IPR028082">
    <property type="entry name" value="Peripla_BP_I"/>
</dbReference>
<evidence type="ECO:0000259" key="5">
    <source>
        <dbReference type="PROSITE" id="PS50932"/>
    </source>
</evidence>
<evidence type="ECO:0000256" key="1">
    <source>
        <dbReference type="ARBA" id="ARBA00022491"/>
    </source>
</evidence>
<dbReference type="InterPro" id="IPR010982">
    <property type="entry name" value="Lambda_DNA-bd_dom_sf"/>
</dbReference>
<dbReference type="PANTHER" id="PTHR30146:SF148">
    <property type="entry name" value="HTH-TYPE TRANSCRIPTIONAL REPRESSOR PURR-RELATED"/>
    <property type="match status" value="1"/>
</dbReference>
<dbReference type="PANTHER" id="PTHR30146">
    <property type="entry name" value="LACI-RELATED TRANSCRIPTIONAL REPRESSOR"/>
    <property type="match status" value="1"/>
</dbReference>
<sequence>MKAKRVTLGDVAREAEVSVTTASFVLSGREGMRISEVTTERVRAVATRLGYRPNMTARSLRSNITLTLGMVADCIGSAPYAGDMIRGAVDQAARSSRLVIVAETEDFAADGADLVDAMLDRRVDGLIYGAMFTRRVTPPAALASVPHVFLNCLPDIQTGPSVIPDERTAGRTAAAALLDAGRTEGVYYLGGRQVTDTQPEGIYAGRERTLGIAEEFRRRGAVLAGTVESDWTPECGYEAARQVLRSAPRPRALICGNDRTAMGAYQALAEAGLAVPDDVSVVSFDDSELAGWLRPALSSVALPHHELGARAVELLVAGDLDPVLHRLPMPLAVRSSIAPR</sequence>
<protein>
    <submittedName>
        <fullName evidence="6">LacI family DNA-binding transcriptional regulator</fullName>
    </submittedName>
</protein>
<dbReference type="InterPro" id="IPR000843">
    <property type="entry name" value="HTH_LacI"/>
</dbReference>
<evidence type="ECO:0000256" key="2">
    <source>
        <dbReference type="ARBA" id="ARBA00023015"/>
    </source>
</evidence>
<feature type="domain" description="HTH lacI-type" evidence="5">
    <location>
        <begin position="6"/>
        <end position="62"/>
    </location>
</feature>
<name>A0ABP8JT56_9ACTN</name>
<reference evidence="7" key="1">
    <citation type="journal article" date="2019" name="Int. J. Syst. Evol. Microbiol.">
        <title>The Global Catalogue of Microorganisms (GCM) 10K type strain sequencing project: providing services to taxonomists for standard genome sequencing and annotation.</title>
        <authorList>
            <consortium name="The Broad Institute Genomics Platform"/>
            <consortium name="The Broad Institute Genome Sequencing Center for Infectious Disease"/>
            <person name="Wu L."/>
            <person name="Ma J."/>
        </authorList>
    </citation>
    <scope>NUCLEOTIDE SEQUENCE [LARGE SCALE GENOMIC DNA]</scope>
    <source>
        <strain evidence="7">JCM 17688</strain>
    </source>
</reference>
<dbReference type="SUPFAM" id="SSF53822">
    <property type="entry name" value="Periplasmic binding protein-like I"/>
    <property type="match status" value="1"/>
</dbReference>
<gene>
    <name evidence="6" type="ORF">GCM10023147_28590</name>
</gene>
<evidence type="ECO:0000256" key="3">
    <source>
        <dbReference type="ARBA" id="ARBA00023125"/>
    </source>
</evidence>
<dbReference type="RefSeq" id="WP_344997004.1">
    <property type="nucleotide sequence ID" value="NZ_BAABFR010000043.1"/>
</dbReference>
<dbReference type="EMBL" id="BAABFR010000043">
    <property type="protein sequence ID" value="GAA4395408.1"/>
    <property type="molecule type" value="Genomic_DNA"/>
</dbReference>
<organism evidence="6 7">
    <name type="scientific">Tsukamurella soli</name>
    <dbReference type="NCBI Taxonomy" id="644556"/>
    <lineage>
        <taxon>Bacteria</taxon>
        <taxon>Bacillati</taxon>
        <taxon>Actinomycetota</taxon>
        <taxon>Actinomycetes</taxon>
        <taxon>Mycobacteriales</taxon>
        <taxon>Tsukamurellaceae</taxon>
        <taxon>Tsukamurella</taxon>
    </lineage>
</organism>
<dbReference type="PROSITE" id="PS50932">
    <property type="entry name" value="HTH_LACI_2"/>
    <property type="match status" value="1"/>
</dbReference>
<keyword evidence="4" id="KW-0804">Transcription</keyword>
<keyword evidence="3 6" id="KW-0238">DNA-binding</keyword>
<dbReference type="InterPro" id="IPR046335">
    <property type="entry name" value="LacI/GalR-like_sensor"/>
</dbReference>
<dbReference type="CDD" id="cd01392">
    <property type="entry name" value="HTH_LacI"/>
    <property type="match status" value="1"/>
</dbReference>
<dbReference type="Gene3D" id="3.40.50.2300">
    <property type="match status" value="2"/>
</dbReference>